<dbReference type="InterPro" id="IPR008533">
    <property type="entry name" value="DUF815"/>
</dbReference>
<protein>
    <submittedName>
        <fullName evidence="1">Uncharacterized protein</fullName>
    </submittedName>
</protein>
<dbReference type="SUPFAM" id="SSF52540">
    <property type="entry name" value="P-loop containing nucleoside triphosphate hydrolases"/>
    <property type="match status" value="1"/>
</dbReference>
<sequence length="303" mass="34271">MLSNTTDSDMGAKKRLLQRAETLLERLAVLLPAGTDAPDWTAHAFRWRSQGDRGWLQAVPAPHRIDLDDLLCLDRQKAEIERNTAQFLAGRGANNVLLWGSRGTGKSSLIKAVFNAMRDRGLRLIEVDKDDLIQLPEILELIRDRPERFILFCDDLSFEASESGYKALKAALDGSITATPENLLIYATSNRRHLLPELQSENREARFIDGELHHGESVEEKISLSDRFGLWVAFHPFSQAQYLALVHHWLARLATTSEASASETDASERREALERAALQWALRRGSRSGRTAWQFARDWSGRE</sequence>
<organism evidence="1 2">
    <name type="scientific">Thiocapsa marina 5811</name>
    <dbReference type="NCBI Taxonomy" id="768671"/>
    <lineage>
        <taxon>Bacteria</taxon>
        <taxon>Pseudomonadati</taxon>
        <taxon>Pseudomonadota</taxon>
        <taxon>Gammaproteobacteria</taxon>
        <taxon>Chromatiales</taxon>
        <taxon>Chromatiaceae</taxon>
        <taxon>Thiocapsa</taxon>
    </lineage>
</organism>
<dbReference type="PANTHER" id="PTHR42935">
    <property type="entry name" value="SLR0930 PROTEIN"/>
    <property type="match status" value="1"/>
</dbReference>
<dbReference type="Proteomes" id="UP000005459">
    <property type="component" value="Unassembled WGS sequence"/>
</dbReference>
<dbReference type="InterPro" id="IPR027417">
    <property type="entry name" value="P-loop_NTPase"/>
</dbReference>
<dbReference type="eggNOG" id="COG2607">
    <property type="taxonomic scope" value="Bacteria"/>
</dbReference>
<accession>F9UAC1</accession>
<dbReference type="Gene3D" id="3.40.50.300">
    <property type="entry name" value="P-loop containing nucleotide triphosphate hydrolases"/>
    <property type="match status" value="1"/>
</dbReference>
<dbReference type="PATRIC" id="fig|768671.3.peg.1990"/>
<dbReference type="AlphaFoldDB" id="F9UAC1"/>
<keyword evidence="2" id="KW-1185">Reference proteome</keyword>
<evidence type="ECO:0000313" key="2">
    <source>
        <dbReference type="Proteomes" id="UP000005459"/>
    </source>
</evidence>
<dbReference type="EMBL" id="AFWV01000005">
    <property type="protein sequence ID" value="EGV19069.1"/>
    <property type="molecule type" value="Genomic_DNA"/>
</dbReference>
<evidence type="ECO:0000313" key="1">
    <source>
        <dbReference type="EMBL" id="EGV19069.1"/>
    </source>
</evidence>
<proteinExistence type="predicted"/>
<dbReference type="CDD" id="cd00009">
    <property type="entry name" value="AAA"/>
    <property type="match status" value="1"/>
</dbReference>
<name>F9UAC1_9GAMM</name>
<dbReference type="Pfam" id="PF05673">
    <property type="entry name" value="DUF815"/>
    <property type="match status" value="1"/>
</dbReference>
<dbReference type="STRING" id="768671.ThimaDRAFT_1873"/>
<gene>
    <name evidence="1" type="ORF">ThimaDRAFT_1873</name>
</gene>
<dbReference type="PANTHER" id="PTHR42935:SF1">
    <property type="entry name" value="SLR0930 PROTEIN"/>
    <property type="match status" value="1"/>
</dbReference>
<reference evidence="1 2" key="1">
    <citation type="submission" date="2011-06" db="EMBL/GenBank/DDBJ databases">
        <title>The draft genome of Thiocapsa marina 5811.</title>
        <authorList>
            <consortium name="US DOE Joint Genome Institute (JGI-PGF)"/>
            <person name="Lucas S."/>
            <person name="Han J."/>
            <person name="Cheng J.-F."/>
            <person name="Goodwin L."/>
            <person name="Pitluck S."/>
            <person name="Peters L."/>
            <person name="Land M.L."/>
            <person name="Hauser L."/>
            <person name="Vogl K."/>
            <person name="Liu Z."/>
            <person name="Imhoff J."/>
            <person name="Thiel V."/>
            <person name="Frigaard N.-U."/>
            <person name="Bryant D."/>
            <person name="Woyke T.J."/>
        </authorList>
    </citation>
    <scope>NUCLEOTIDE SEQUENCE [LARGE SCALE GENOMIC DNA]</scope>
    <source>
        <strain evidence="1 2">5811</strain>
    </source>
</reference>